<dbReference type="Proteomes" id="UP001652504">
    <property type="component" value="Unassembled WGS sequence"/>
</dbReference>
<comment type="caution">
    <text evidence="13">The sequence shown here is derived from an EMBL/GenBank/DDBJ whole genome shotgun (WGS) entry which is preliminary data.</text>
</comment>
<evidence type="ECO:0000259" key="11">
    <source>
        <dbReference type="Pfam" id="PF02558"/>
    </source>
</evidence>
<dbReference type="RefSeq" id="WP_263710961.1">
    <property type="nucleotide sequence ID" value="NZ_JAOWKX010000001.1"/>
</dbReference>
<dbReference type="InterPro" id="IPR050838">
    <property type="entry name" value="Ketopantoate_reductase"/>
</dbReference>
<organism evidence="13 14">
    <name type="scientific">Fluctibacter corallii</name>
    <dbReference type="NCBI Taxonomy" id="2984329"/>
    <lineage>
        <taxon>Bacteria</taxon>
        <taxon>Pseudomonadati</taxon>
        <taxon>Pseudomonadota</taxon>
        <taxon>Gammaproteobacteria</taxon>
        <taxon>Alteromonadales</taxon>
        <taxon>Alteromonadaceae</taxon>
        <taxon>Fluctibacter</taxon>
    </lineage>
</organism>
<dbReference type="InterPro" id="IPR008927">
    <property type="entry name" value="6-PGluconate_DH-like_C_sf"/>
</dbReference>
<evidence type="ECO:0000256" key="7">
    <source>
        <dbReference type="ARBA" id="ARBA00023002"/>
    </source>
</evidence>
<dbReference type="Gene3D" id="3.40.50.720">
    <property type="entry name" value="NAD(P)-binding Rossmann-like Domain"/>
    <property type="match status" value="1"/>
</dbReference>
<evidence type="ECO:0000256" key="8">
    <source>
        <dbReference type="ARBA" id="ARBA00032024"/>
    </source>
</evidence>
<keyword evidence="6 10" id="KW-0521">NADP</keyword>
<dbReference type="EMBL" id="JAOWKX010000001">
    <property type="protein sequence ID" value="MCV2883109.1"/>
    <property type="molecule type" value="Genomic_DNA"/>
</dbReference>
<comment type="similarity">
    <text evidence="2 10">Belongs to the ketopantoate reductase family.</text>
</comment>
<dbReference type="PANTHER" id="PTHR43765:SF2">
    <property type="entry name" value="2-DEHYDROPANTOATE 2-REDUCTASE"/>
    <property type="match status" value="1"/>
</dbReference>
<comment type="catalytic activity">
    <reaction evidence="9 10">
        <text>(R)-pantoate + NADP(+) = 2-dehydropantoate + NADPH + H(+)</text>
        <dbReference type="Rhea" id="RHEA:16233"/>
        <dbReference type="ChEBI" id="CHEBI:11561"/>
        <dbReference type="ChEBI" id="CHEBI:15378"/>
        <dbReference type="ChEBI" id="CHEBI:15980"/>
        <dbReference type="ChEBI" id="CHEBI:57783"/>
        <dbReference type="ChEBI" id="CHEBI:58349"/>
        <dbReference type="EC" id="1.1.1.169"/>
    </reaction>
</comment>
<dbReference type="SUPFAM" id="SSF48179">
    <property type="entry name" value="6-phosphogluconate dehydrogenase C-terminal domain-like"/>
    <property type="match status" value="1"/>
</dbReference>
<dbReference type="EC" id="1.1.1.169" evidence="3 10"/>
<sequence>MLLLGYWHGPHFQILKSSRFATMKHVAIIGNGAIGNVLAYQLQQAGYSFDVVLRKHTSLTLTVANNHQQQSLKIHSIAPSKLRVADVVIFPLKAYQLIDAVNMYLPFISTNTPIILLNNGLGPQQQLANHITNPLIAATTSYGAYKASPTHCMLTGQGETHAGLINTPGCATDAVISLINDTLPPCTWHHDITPFLWRKVAINAVINPLTAVNNIKNGALMAPVYQSTITDICEEVGLVMRENQLPITTHELITNVYKVIQNTADNYSSMNRDIAEKRKTEIEFINGFIVKEGKKRGIDTPINKALWHQVLALEHANQHQ</sequence>
<dbReference type="Pfam" id="PF02558">
    <property type="entry name" value="ApbA"/>
    <property type="match status" value="1"/>
</dbReference>
<evidence type="ECO:0000256" key="5">
    <source>
        <dbReference type="ARBA" id="ARBA00022655"/>
    </source>
</evidence>
<dbReference type="InterPro" id="IPR013332">
    <property type="entry name" value="KPR_N"/>
</dbReference>
<accession>A0ABT3A361</accession>
<feature type="domain" description="Ketopantoate reductase N-terminal" evidence="11">
    <location>
        <begin position="26"/>
        <end position="165"/>
    </location>
</feature>
<evidence type="ECO:0000256" key="1">
    <source>
        <dbReference type="ARBA" id="ARBA00004994"/>
    </source>
</evidence>
<evidence type="ECO:0000256" key="9">
    <source>
        <dbReference type="ARBA" id="ARBA00048793"/>
    </source>
</evidence>
<keyword evidence="7 10" id="KW-0560">Oxidoreductase</keyword>
<dbReference type="Gene3D" id="1.10.1040.10">
    <property type="entry name" value="N-(1-d-carboxylethyl)-l-norvaline Dehydrogenase, domain 2"/>
    <property type="match status" value="1"/>
</dbReference>
<gene>
    <name evidence="13" type="ORF">OE749_00170</name>
</gene>
<dbReference type="Pfam" id="PF08546">
    <property type="entry name" value="ApbA_C"/>
    <property type="match status" value="1"/>
</dbReference>
<name>A0ABT3A361_9ALTE</name>
<dbReference type="InterPro" id="IPR036291">
    <property type="entry name" value="NAD(P)-bd_dom_sf"/>
</dbReference>
<evidence type="ECO:0000313" key="14">
    <source>
        <dbReference type="Proteomes" id="UP001652504"/>
    </source>
</evidence>
<keyword evidence="5 10" id="KW-0566">Pantothenate biosynthesis</keyword>
<dbReference type="InterPro" id="IPR003710">
    <property type="entry name" value="ApbA"/>
</dbReference>
<proteinExistence type="inferred from homology"/>
<evidence type="ECO:0000256" key="10">
    <source>
        <dbReference type="RuleBase" id="RU362068"/>
    </source>
</evidence>
<dbReference type="InterPro" id="IPR013328">
    <property type="entry name" value="6PGD_dom2"/>
</dbReference>
<dbReference type="NCBIfam" id="TIGR00745">
    <property type="entry name" value="apbA_panE"/>
    <property type="match status" value="1"/>
</dbReference>
<evidence type="ECO:0000256" key="2">
    <source>
        <dbReference type="ARBA" id="ARBA00007870"/>
    </source>
</evidence>
<feature type="domain" description="Ketopantoate reductase C-terminal" evidence="12">
    <location>
        <begin position="192"/>
        <end position="313"/>
    </location>
</feature>
<evidence type="ECO:0000256" key="6">
    <source>
        <dbReference type="ARBA" id="ARBA00022857"/>
    </source>
</evidence>
<comment type="pathway">
    <text evidence="1 10">Cofactor biosynthesis; (R)-pantothenate biosynthesis; (R)-pantoate from 3-methyl-2-oxobutanoate: step 2/2.</text>
</comment>
<dbReference type="PANTHER" id="PTHR43765">
    <property type="entry name" value="2-DEHYDROPANTOATE 2-REDUCTASE-RELATED"/>
    <property type="match status" value="1"/>
</dbReference>
<evidence type="ECO:0000256" key="4">
    <source>
        <dbReference type="ARBA" id="ARBA00019465"/>
    </source>
</evidence>
<dbReference type="InterPro" id="IPR013752">
    <property type="entry name" value="KPA_reductase"/>
</dbReference>
<evidence type="ECO:0000256" key="3">
    <source>
        <dbReference type="ARBA" id="ARBA00013014"/>
    </source>
</evidence>
<evidence type="ECO:0000259" key="12">
    <source>
        <dbReference type="Pfam" id="PF08546"/>
    </source>
</evidence>
<reference evidence="13 14" key="1">
    <citation type="submission" date="2022-10" db="EMBL/GenBank/DDBJ databases">
        <title>Aestuariibacter sp. AA17 isolated from Montipora capitata coral fragment.</title>
        <authorList>
            <person name="Emsley S.A."/>
            <person name="Pfannmuller K.M."/>
            <person name="Loughran R.M."/>
            <person name="Shlafstein M."/>
            <person name="Papke E."/>
            <person name="Saw J.H."/>
            <person name="Ushijima B."/>
            <person name="Videau P."/>
        </authorList>
    </citation>
    <scope>NUCLEOTIDE SEQUENCE [LARGE SCALE GENOMIC DNA]</scope>
    <source>
        <strain evidence="13 14">AA17</strain>
    </source>
</reference>
<dbReference type="SUPFAM" id="SSF51735">
    <property type="entry name" value="NAD(P)-binding Rossmann-fold domains"/>
    <property type="match status" value="1"/>
</dbReference>
<protein>
    <recommendedName>
        <fullName evidence="4 10">2-dehydropantoate 2-reductase</fullName>
        <ecNumber evidence="3 10">1.1.1.169</ecNumber>
    </recommendedName>
    <alternativeName>
        <fullName evidence="8 10">Ketopantoate reductase</fullName>
    </alternativeName>
</protein>
<comment type="function">
    <text evidence="10">Catalyzes the NADPH-dependent reduction of ketopantoate into pantoic acid.</text>
</comment>
<evidence type="ECO:0000313" key="13">
    <source>
        <dbReference type="EMBL" id="MCV2883109.1"/>
    </source>
</evidence>
<keyword evidence="14" id="KW-1185">Reference proteome</keyword>